<reference evidence="2 3" key="1">
    <citation type="submission" date="2024-02" db="EMBL/GenBank/DDBJ databases">
        <title>First report Erwinia aphidicola in onion in Chile.</title>
        <authorList>
            <person name="Valenzuela M."/>
            <person name="Pena M."/>
            <person name="Dutta B."/>
        </authorList>
    </citation>
    <scope>NUCLEOTIDE SEQUENCE [LARGE SCALE GENOMIC DNA]</scope>
    <source>
        <strain evidence="2 3">QCJ3A</strain>
    </source>
</reference>
<dbReference type="EMBL" id="JBANEI010000020">
    <property type="protein sequence ID" value="MEI2684094.1"/>
    <property type="molecule type" value="Genomic_DNA"/>
</dbReference>
<evidence type="ECO:0000313" key="3">
    <source>
        <dbReference type="Proteomes" id="UP001306592"/>
    </source>
</evidence>
<dbReference type="PANTHER" id="PTHR38444">
    <property type="entry name" value="ENTEROBACTIN BIOSYNTHESIS PROTEIN YBDZ"/>
    <property type="match status" value="1"/>
</dbReference>
<evidence type="ECO:0000313" key="2">
    <source>
        <dbReference type="EMBL" id="MEI2684094.1"/>
    </source>
</evidence>
<dbReference type="InterPro" id="IPR037407">
    <property type="entry name" value="MLP_fam"/>
</dbReference>
<dbReference type="GeneID" id="89472761"/>
<dbReference type="RefSeq" id="WP_099753290.1">
    <property type="nucleotide sequence ID" value="NZ_CAKKMT010000006.1"/>
</dbReference>
<dbReference type="Gene3D" id="3.90.820.10">
    <property type="entry name" value="Structural Genomics, Unknown Function 30-nov-00 1gh9 Mol_id"/>
    <property type="match status" value="1"/>
</dbReference>
<keyword evidence="3" id="KW-1185">Reference proteome</keyword>
<feature type="domain" description="MbtH-like" evidence="1">
    <location>
        <begin position="6"/>
        <end position="56"/>
    </location>
</feature>
<dbReference type="Pfam" id="PF03621">
    <property type="entry name" value="MbtH"/>
    <property type="match status" value="1"/>
</dbReference>
<sequence length="70" mass="7799">MTEQQNPFDDESLDFLVLLNARGQYSLWPAFAEVPAGWQTVSGPAARAECISYIETHWQDMRPAAIKTAG</sequence>
<dbReference type="SMART" id="SM00923">
    <property type="entry name" value="MbtH"/>
    <property type="match status" value="1"/>
</dbReference>
<dbReference type="PANTHER" id="PTHR38444:SF1">
    <property type="entry name" value="ENTEROBACTIN BIOSYNTHESIS PROTEIN YBDZ"/>
    <property type="match status" value="1"/>
</dbReference>
<dbReference type="Proteomes" id="UP001306592">
    <property type="component" value="Unassembled WGS sequence"/>
</dbReference>
<organism evidence="2 3">
    <name type="scientific">Erwinia aphidicola</name>
    <dbReference type="NCBI Taxonomy" id="68334"/>
    <lineage>
        <taxon>Bacteria</taxon>
        <taxon>Pseudomonadati</taxon>
        <taxon>Pseudomonadota</taxon>
        <taxon>Gammaproteobacteria</taxon>
        <taxon>Enterobacterales</taxon>
        <taxon>Erwiniaceae</taxon>
        <taxon>Erwinia</taxon>
    </lineage>
</organism>
<dbReference type="SUPFAM" id="SSF160582">
    <property type="entry name" value="MbtH-like"/>
    <property type="match status" value="1"/>
</dbReference>
<comment type="caution">
    <text evidence="2">The sequence shown here is derived from an EMBL/GenBank/DDBJ whole genome shotgun (WGS) entry which is preliminary data.</text>
</comment>
<gene>
    <name evidence="2" type="ORF">V8N49_20855</name>
</gene>
<name>A0ABU8DKR9_ERWAP</name>
<accession>A0ABU8DKR9</accession>
<dbReference type="InterPro" id="IPR005153">
    <property type="entry name" value="MbtH-like_dom"/>
</dbReference>
<protein>
    <submittedName>
        <fullName evidence="2">MbtH family protein</fullName>
    </submittedName>
</protein>
<dbReference type="InterPro" id="IPR038020">
    <property type="entry name" value="MbtH-like_sf"/>
</dbReference>
<proteinExistence type="predicted"/>
<evidence type="ECO:0000259" key="1">
    <source>
        <dbReference type="SMART" id="SM00923"/>
    </source>
</evidence>